<dbReference type="Pfam" id="PF00046">
    <property type="entry name" value="Homeodomain"/>
    <property type="match status" value="1"/>
</dbReference>
<keyword evidence="6" id="KW-1185">Reference proteome</keyword>
<keyword evidence="1 2" id="KW-0539">Nucleus</keyword>
<sequence length="180" mass="20062">MFIHESGHSELLEAFASSMIDHADRIPRSTTSPKRLTTKKHARSSKKSSGSVSPRSNRVFTPLQYKVLTECFKYQAYPSSTQYMNIAAFLDLTPANVRSWYQNTRTRGAKETDPTVVVNFDPKDVLDGTVRLAQTHEESGKTLESRSVQCSVLPQTVIDLFLTGALDVMLRGPGRARPSL</sequence>
<feature type="compositionally biased region" description="Low complexity" evidence="3">
    <location>
        <begin position="47"/>
        <end position="56"/>
    </location>
</feature>
<feature type="domain" description="Homeobox" evidence="4">
    <location>
        <begin position="51"/>
        <end position="111"/>
    </location>
</feature>
<proteinExistence type="predicted"/>
<dbReference type="AlphaFoldDB" id="A0A8J6ATD0"/>
<evidence type="ECO:0000256" key="1">
    <source>
        <dbReference type="PROSITE-ProRule" id="PRU00108"/>
    </source>
</evidence>
<dbReference type="GO" id="GO:0003677">
    <property type="term" value="F:DNA binding"/>
    <property type="evidence" value="ECO:0007669"/>
    <property type="project" value="UniProtKB-UniRule"/>
</dbReference>
<feature type="DNA-binding region" description="Homeobox" evidence="1">
    <location>
        <begin position="53"/>
        <end position="112"/>
    </location>
</feature>
<evidence type="ECO:0000313" key="5">
    <source>
        <dbReference type="EMBL" id="KAG9393613.1"/>
    </source>
</evidence>
<organism evidence="5 6">
    <name type="scientific">Carpediemonas membranifera</name>
    <dbReference type="NCBI Taxonomy" id="201153"/>
    <lineage>
        <taxon>Eukaryota</taxon>
        <taxon>Metamonada</taxon>
        <taxon>Carpediemonas-like organisms</taxon>
        <taxon>Carpediemonas</taxon>
    </lineage>
</organism>
<dbReference type="GO" id="GO:0005634">
    <property type="term" value="C:nucleus"/>
    <property type="evidence" value="ECO:0007669"/>
    <property type="project" value="UniProtKB-SubCell"/>
</dbReference>
<dbReference type="SMART" id="SM00389">
    <property type="entry name" value="HOX"/>
    <property type="match status" value="1"/>
</dbReference>
<dbReference type="PROSITE" id="PS50071">
    <property type="entry name" value="HOMEOBOX_2"/>
    <property type="match status" value="1"/>
</dbReference>
<keyword evidence="1 2" id="KW-0371">Homeobox</keyword>
<comment type="caution">
    <text evidence="5">The sequence shown here is derived from an EMBL/GenBank/DDBJ whole genome shotgun (WGS) entry which is preliminary data.</text>
</comment>
<dbReference type="OrthoDB" id="6159439at2759"/>
<evidence type="ECO:0000259" key="4">
    <source>
        <dbReference type="PROSITE" id="PS50071"/>
    </source>
</evidence>
<feature type="region of interest" description="Disordered" evidence="3">
    <location>
        <begin position="23"/>
        <end position="56"/>
    </location>
</feature>
<dbReference type="Gene3D" id="1.10.10.60">
    <property type="entry name" value="Homeodomain-like"/>
    <property type="match status" value="1"/>
</dbReference>
<dbReference type="Proteomes" id="UP000717585">
    <property type="component" value="Unassembled WGS sequence"/>
</dbReference>
<dbReference type="SUPFAM" id="SSF46689">
    <property type="entry name" value="Homeodomain-like"/>
    <property type="match status" value="1"/>
</dbReference>
<evidence type="ECO:0000256" key="3">
    <source>
        <dbReference type="SAM" id="MobiDB-lite"/>
    </source>
</evidence>
<comment type="subcellular location">
    <subcellularLocation>
        <location evidence="1 2">Nucleus</location>
    </subcellularLocation>
</comment>
<keyword evidence="1 2" id="KW-0238">DNA-binding</keyword>
<protein>
    <submittedName>
        <fullName evidence="5">Homeobox domain</fullName>
    </submittedName>
</protein>
<reference evidence="5" key="1">
    <citation type="submission" date="2021-05" db="EMBL/GenBank/DDBJ databases">
        <title>A free-living protist that lacks canonical eukaryotic 1 DNA replication and segregation systems.</title>
        <authorList>
            <person name="Salas-Leiva D.E."/>
            <person name="Tromer E.C."/>
            <person name="Curtis B.A."/>
            <person name="Jerlstrom-Hultqvist J."/>
            <person name="Kolisko M."/>
            <person name="Yi Z."/>
            <person name="Salas-Leiva J.S."/>
            <person name="Gallot-Lavallee L."/>
            <person name="Kops G.J.P.L."/>
            <person name="Archibald J.M."/>
            <person name="Simpson A.G.B."/>
            <person name="Roger A.J."/>
        </authorList>
    </citation>
    <scope>NUCLEOTIDE SEQUENCE</scope>
    <source>
        <strain evidence="5">BICM</strain>
    </source>
</reference>
<dbReference type="EMBL" id="JAHDYR010000022">
    <property type="protein sequence ID" value="KAG9393613.1"/>
    <property type="molecule type" value="Genomic_DNA"/>
</dbReference>
<evidence type="ECO:0000256" key="2">
    <source>
        <dbReference type="RuleBase" id="RU000682"/>
    </source>
</evidence>
<gene>
    <name evidence="5" type="ORF">J8273_4912</name>
</gene>
<dbReference type="CDD" id="cd00086">
    <property type="entry name" value="homeodomain"/>
    <property type="match status" value="1"/>
</dbReference>
<feature type="compositionally biased region" description="Basic residues" evidence="3">
    <location>
        <begin position="36"/>
        <end position="46"/>
    </location>
</feature>
<name>A0A8J6ATD0_9EUKA</name>
<dbReference type="InterPro" id="IPR009057">
    <property type="entry name" value="Homeodomain-like_sf"/>
</dbReference>
<accession>A0A8J6ATD0</accession>
<evidence type="ECO:0000313" key="6">
    <source>
        <dbReference type="Proteomes" id="UP000717585"/>
    </source>
</evidence>
<dbReference type="InterPro" id="IPR001356">
    <property type="entry name" value="HD"/>
</dbReference>